<feature type="region of interest" description="Disordered" evidence="1">
    <location>
        <begin position="1"/>
        <end position="49"/>
    </location>
</feature>
<sequence length="379" mass="40712">MAPRARAALPRSRRPTSPFDFPSHCQPAPHRRRPPFRQERRAQAPAAAAPLSSLPHFSLVPLALSSIAGHRAPRKPSCPAVPAHLRPSSSVEGCTAETSSSSPSPFFIPYGDGRDRRVLLQGPSTAAGTHITSSSNPFPLGELQLYSSLPRPSTISVLLFDVLKTRIHHLLSRDCIFPLPPAAMAVHLELQAGSAAPLGRSGAPESCGPPRGPNELPELNVDGAEGGANPEVVSVEPSTQGKHLCIPSTILDTHDKSNGGEDEYVYGYFYPAEGAGKRGATAIRVPNFGDNFNEEKGNMISKDGGQSRKYSKATIQQMCIYCCIKSHLVEGSGSICINDKLTTALVTYYVIHHEVLILLLDKELLIGLLNGINFFVTAY</sequence>
<reference evidence="2 3" key="1">
    <citation type="journal article" date="2019" name="Sci. Rep.">
        <title>A high-quality genome of Eragrostis curvula grass provides insights into Poaceae evolution and supports new strategies to enhance forage quality.</title>
        <authorList>
            <person name="Carballo J."/>
            <person name="Santos B.A.C.M."/>
            <person name="Zappacosta D."/>
            <person name="Garbus I."/>
            <person name="Selva J.P."/>
            <person name="Gallo C.A."/>
            <person name="Diaz A."/>
            <person name="Albertini E."/>
            <person name="Caccamo M."/>
            <person name="Echenique V."/>
        </authorList>
    </citation>
    <scope>NUCLEOTIDE SEQUENCE [LARGE SCALE GENOMIC DNA]</scope>
    <source>
        <strain evidence="3">cv. Victoria</strain>
        <tissue evidence="2">Leaf</tissue>
    </source>
</reference>
<dbReference type="Proteomes" id="UP000324897">
    <property type="component" value="Chromosome 6"/>
</dbReference>
<dbReference type="EMBL" id="RWGY01000002">
    <property type="protein sequence ID" value="TVU50327.1"/>
    <property type="molecule type" value="Genomic_DNA"/>
</dbReference>
<feature type="non-terminal residue" evidence="2">
    <location>
        <position position="1"/>
    </location>
</feature>
<dbReference type="Gramene" id="TVU50327">
    <property type="protein sequence ID" value="TVU50327"/>
    <property type="gene ID" value="EJB05_01695"/>
</dbReference>
<dbReference type="AlphaFoldDB" id="A0A5J9WQX4"/>
<organism evidence="2 3">
    <name type="scientific">Eragrostis curvula</name>
    <name type="common">weeping love grass</name>
    <dbReference type="NCBI Taxonomy" id="38414"/>
    <lineage>
        <taxon>Eukaryota</taxon>
        <taxon>Viridiplantae</taxon>
        <taxon>Streptophyta</taxon>
        <taxon>Embryophyta</taxon>
        <taxon>Tracheophyta</taxon>
        <taxon>Spermatophyta</taxon>
        <taxon>Magnoliopsida</taxon>
        <taxon>Liliopsida</taxon>
        <taxon>Poales</taxon>
        <taxon>Poaceae</taxon>
        <taxon>PACMAD clade</taxon>
        <taxon>Chloridoideae</taxon>
        <taxon>Eragrostideae</taxon>
        <taxon>Eragrostidinae</taxon>
        <taxon>Eragrostis</taxon>
    </lineage>
</organism>
<feature type="region of interest" description="Disordered" evidence="1">
    <location>
        <begin position="197"/>
        <end position="229"/>
    </location>
</feature>
<evidence type="ECO:0000313" key="2">
    <source>
        <dbReference type="EMBL" id="TVU50327.1"/>
    </source>
</evidence>
<keyword evidence="3" id="KW-1185">Reference proteome</keyword>
<feature type="compositionally biased region" description="Low complexity" evidence="1">
    <location>
        <begin position="1"/>
        <end position="18"/>
    </location>
</feature>
<gene>
    <name evidence="2" type="ORF">EJB05_01695</name>
</gene>
<proteinExistence type="predicted"/>
<comment type="caution">
    <text evidence="2">The sequence shown here is derived from an EMBL/GenBank/DDBJ whole genome shotgun (WGS) entry which is preliminary data.</text>
</comment>
<evidence type="ECO:0000313" key="3">
    <source>
        <dbReference type="Proteomes" id="UP000324897"/>
    </source>
</evidence>
<name>A0A5J9WQX4_9POAL</name>
<protein>
    <submittedName>
        <fullName evidence="2">Uncharacterized protein</fullName>
    </submittedName>
</protein>
<evidence type="ECO:0000256" key="1">
    <source>
        <dbReference type="SAM" id="MobiDB-lite"/>
    </source>
</evidence>
<accession>A0A5J9WQX4</accession>